<dbReference type="Gene3D" id="1.25.40.10">
    <property type="entry name" value="Tetratricopeptide repeat domain"/>
    <property type="match status" value="5"/>
</dbReference>
<dbReference type="Pfam" id="PF13181">
    <property type="entry name" value="TPR_8"/>
    <property type="match status" value="1"/>
</dbReference>
<protein>
    <recommendedName>
        <fullName evidence="6">Tetratricopeptide repeat protein 37</fullName>
    </recommendedName>
</protein>
<dbReference type="InterPro" id="IPR039226">
    <property type="entry name" value="Ski3/TTC37"/>
</dbReference>
<proteinExistence type="predicted"/>
<feature type="repeat" description="TPR" evidence="3">
    <location>
        <begin position="587"/>
        <end position="620"/>
    </location>
</feature>
<dbReference type="EMBL" id="JAVRBK010000002">
    <property type="protein sequence ID" value="KAK5647507.1"/>
    <property type="molecule type" value="Genomic_DNA"/>
</dbReference>
<feature type="repeat" description="TPR" evidence="3">
    <location>
        <begin position="849"/>
        <end position="882"/>
    </location>
</feature>
<name>A0AAN7ZLB5_9COLE</name>
<reference evidence="4 5" key="1">
    <citation type="journal article" date="2024" name="Insects">
        <title>An Improved Chromosome-Level Genome Assembly of the Firefly Pyrocoelia pectoralis.</title>
        <authorList>
            <person name="Fu X."/>
            <person name="Meyer-Rochow V.B."/>
            <person name="Ballantyne L."/>
            <person name="Zhu X."/>
        </authorList>
    </citation>
    <scope>NUCLEOTIDE SEQUENCE [LARGE SCALE GENOMIC DNA]</scope>
    <source>
        <strain evidence="4">XCY_ONT2</strain>
    </source>
</reference>
<dbReference type="Proteomes" id="UP001329430">
    <property type="component" value="Chromosome 2"/>
</dbReference>
<evidence type="ECO:0008006" key="6">
    <source>
        <dbReference type="Google" id="ProtNLM"/>
    </source>
</evidence>
<dbReference type="PANTHER" id="PTHR15704:SF7">
    <property type="entry name" value="SUPERKILLER COMPLEX PROTEIN 3"/>
    <property type="match status" value="1"/>
</dbReference>
<dbReference type="InterPro" id="IPR011990">
    <property type="entry name" value="TPR-like_helical_dom_sf"/>
</dbReference>
<evidence type="ECO:0000256" key="3">
    <source>
        <dbReference type="PROSITE-ProRule" id="PRU00339"/>
    </source>
</evidence>
<dbReference type="PROSITE" id="PS50005">
    <property type="entry name" value="TPR"/>
    <property type="match status" value="3"/>
</dbReference>
<feature type="repeat" description="TPR" evidence="3">
    <location>
        <begin position="553"/>
        <end position="586"/>
    </location>
</feature>
<dbReference type="GO" id="GO:0006401">
    <property type="term" value="P:RNA catabolic process"/>
    <property type="evidence" value="ECO:0007669"/>
    <property type="project" value="InterPro"/>
</dbReference>
<gene>
    <name evidence="4" type="ORF">RI129_002399</name>
</gene>
<evidence type="ECO:0000313" key="5">
    <source>
        <dbReference type="Proteomes" id="UP001329430"/>
    </source>
</evidence>
<keyword evidence="5" id="KW-1185">Reference proteome</keyword>
<dbReference type="InterPro" id="IPR019734">
    <property type="entry name" value="TPR_rpt"/>
</dbReference>
<keyword evidence="2 3" id="KW-0802">TPR repeat</keyword>
<dbReference type="SUPFAM" id="SSF48452">
    <property type="entry name" value="TPR-like"/>
    <property type="match status" value="4"/>
</dbReference>
<evidence type="ECO:0000256" key="2">
    <source>
        <dbReference type="ARBA" id="ARBA00022803"/>
    </source>
</evidence>
<dbReference type="Pfam" id="PF13432">
    <property type="entry name" value="TPR_16"/>
    <property type="match status" value="2"/>
</dbReference>
<comment type="caution">
    <text evidence="4">The sequence shown here is derived from an EMBL/GenBank/DDBJ whole genome shotgun (WGS) entry which is preliminary data.</text>
</comment>
<evidence type="ECO:0000313" key="4">
    <source>
        <dbReference type="EMBL" id="KAK5647507.1"/>
    </source>
</evidence>
<dbReference type="SMART" id="SM00028">
    <property type="entry name" value="TPR"/>
    <property type="match status" value="13"/>
</dbReference>
<dbReference type="PANTHER" id="PTHR15704">
    <property type="entry name" value="SUPERKILLER 3 PROTEIN-RELATED"/>
    <property type="match status" value="1"/>
</dbReference>
<evidence type="ECO:0000256" key="1">
    <source>
        <dbReference type="ARBA" id="ARBA00022737"/>
    </source>
</evidence>
<sequence>MSSKEVKGLLKEAREAINKKDFKLCLELCKKILSLDRENYMALVFVGLSLQELGLNDKVAPTFKKAIQICPKNILAWNGLANYFEKLQTDVAQTELISIYVTILDLESDDKKINDVCEKLGTLSVCDSNFTNVFEALQKVVNNENVSNGTMITASVSLANVISKKSNRSQCVLDAYETALKVILNNENLITRHYYSEYVQTLYKNKHYETLFKVGKRMFDLYNTDLSSIKWMCQSYTELAVEQNEIVCKERDEIEKYCDILLNLEPSSSVGLGTKALFLYQNKNFLGAVELLKQVTSSRPDWAHTWVLFSLCYLELHNYNSASNAGLKAQKLLQGDNISSIELTKLLDHILPKALSRSTEDEYLQNGVNFCLEKLKNNVEDTTVYIPLIRCYIHLENFTQAHSYLSKMKDVSNEDATLSLLNAQLLHKQSHLREALELLEAQGGNDDTSEWWYEIGTLYWDMELYQKSLIPFLKAAKLDSNCYTYFVQLGHYYQKFNDIDKARRCYEKACGLNDKCIEAVVELTKIYRSQKNWDANATLLQNLTGSVLNTENRWAWLQLGLNYLELEDYANATDTLRFVVRSNPNDSSCWESLADAYMARGAYTSALKSYQKATEIRPNSLYPLLQVANIKKNLGNYVEAHYDYQLILQTNKQYVPALKGLAETCILQAKQFKRDQRLGMARDYAEKALDMITIAIRQQNDLSCLWKLAGDSCVLIAKLPDRYCCVLALKAFAEGCSSEENVVLEREELLLLAERCYHKALSIVENKTMLWFDLAACFVLHAHNCEDKQKVEMYYSKAADILESCVSLETTYWQFWNLMGVVAFERDKKNYALAQHAFIKAVMADDSSAVAWCNLGVLYLILEELKLANEAFSQAQRADPNYVNSWIGQAMIAETMAMDDAMDLFRHSTQLGYHDEGAIGYANWVCQTLQNILPHTELYSIHNMHAIPIACDTMTWYTERFADDACGWNMLGILKERMGLKSEATMAFRSALSLNTTHTRDKVAINYGRILFKSHKYKEAIKMFNNVEEATFNSGSGLALSLFKDEQYEDSYEKYEQALHWLTEEEGHQSDLLVALASIVYMFQGPDPAKTLLFQSTELNPPSPYGFYATLSLGLLHGDPNLANLVLKELHKMRDAPQCLPHYVSLICHTYLLQGHHQLAVREISKLIHRHPNQASLWLTLSILLIRSYNKRPQSISAAAKCAQVAVKIGRTHVDVAKVLCVVSLASFIAGDYHQALKSAQKAVHCYPDVAECWAVLIQSVMVLHDKNSSFSCKEWVQKSVKHFKQNLESTKLLTKWLDQIIVPKIKNVR</sequence>
<keyword evidence="1" id="KW-0677">Repeat</keyword>
<accession>A0AAN7ZLB5</accession>
<dbReference type="GO" id="GO:0055087">
    <property type="term" value="C:Ski complex"/>
    <property type="evidence" value="ECO:0007669"/>
    <property type="project" value="InterPro"/>
</dbReference>
<organism evidence="4 5">
    <name type="scientific">Pyrocoelia pectoralis</name>
    <dbReference type="NCBI Taxonomy" id="417401"/>
    <lineage>
        <taxon>Eukaryota</taxon>
        <taxon>Metazoa</taxon>
        <taxon>Ecdysozoa</taxon>
        <taxon>Arthropoda</taxon>
        <taxon>Hexapoda</taxon>
        <taxon>Insecta</taxon>
        <taxon>Pterygota</taxon>
        <taxon>Neoptera</taxon>
        <taxon>Endopterygota</taxon>
        <taxon>Coleoptera</taxon>
        <taxon>Polyphaga</taxon>
        <taxon>Elateriformia</taxon>
        <taxon>Elateroidea</taxon>
        <taxon>Lampyridae</taxon>
        <taxon>Lampyrinae</taxon>
        <taxon>Pyrocoelia</taxon>
    </lineage>
</organism>